<dbReference type="AlphaFoldDB" id="A0A0C3H5U4"/>
<dbReference type="EMBL" id="KN832880">
    <property type="protein sequence ID" value="KIM98654.1"/>
    <property type="molecule type" value="Genomic_DNA"/>
</dbReference>
<sequence>MSSIVELPTETLSEVLQFLGHMDLRTLVRLQRTCRIFRSIIQNILNNPQAVTTNPEINVMINHKFKGLFKSVDCLSRTEWRRGMGRLPDPELPFKRVPWARKPIRDRYLREEASWRSLSVTWGSLPITQLEVVKEFERRGGTTYEYLRVEIPPCGLTMGIYYDLLLSKECHYGDRTTDWELILGKRLDRDIAMNYSRVAHRSQAEFMRLFIDAPQSAVLVVQGFQGCGRQRFIKRREGIWRPRTIAEKLPKCQSLWEASSTLDSVER</sequence>
<dbReference type="SUPFAM" id="SSF81383">
    <property type="entry name" value="F-box domain"/>
    <property type="match status" value="1"/>
</dbReference>
<dbReference type="HOGENOM" id="CLU_1042423_0_0_1"/>
<dbReference type="PROSITE" id="PS50181">
    <property type="entry name" value="FBOX"/>
    <property type="match status" value="1"/>
</dbReference>
<dbReference type="Proteomes" id="UP000054321">
    <property type="component" value="Unassembled WGS sequence"/>
</dbReference>
<name>A0A0C3H5U4_OIDMZ</name>
<evidence type="ECO:0000313" key="2">
    <source>
        <dbReference type="EMBL" id="KIM98654.1"/>
    </source>
</evidence>
<feature type="domain" description="F-box" evidence="1">
    <location>
        <begin position="1"/>
        <end position="43"/>
    </location>
</feature>
<evidence type="ECO:0000313" key="3">
    <source>
        <dbReference type="Proteomes" id="UP000054321"/>
    </source>
</evidence>
<reference evidence="3" key="2">
    <citation type="submission" date="2015-01" db="EMBL/GenBank/DDBJ databases">
        <title>Evolutionary Origins and Diversification of the Mycorrhizal Mutualists.</title>
        <authorList>
            <consortium name="DOE Joint Genome Institute"/>
            <consortium name="Mycorrhizal Genomics Consortium"/>
            <person name="Kohler A."/>
            <person name="Kuo A."/>
            <person name="Nagy L.G."/>
            <person name="Floudas D."/>
            <person name="Copeland A."/>
            <person name="Barry K.W."/>
            <person name="Cichocki N."/>
            <person name="Veneault-Fourrey C."/>
            <person name="LaButti K."/>
            <person name="Lindquist E.A."/>
            <person name="Lipzen A."/>
            <person name="Lundell T."/>
            <person name="Morin E."/>
            <person name="Murat C."/>
            <person name="Riley R."/>
            <person name="Ohm R."/>
            <person name="Sun H."/>
            <person name="Tunlid A."/>
            <person name="Henrissat B."/>
            <person name="Grigoriev I.V."/>
            <person name="Hibbett D.S."/>
            <person name="Martin F."/>
        </authorList>
    </citation>
    <scope>NUCLEOTIDE SEQUENCE [LARGE SCALE GENOMIC DNA]</scope>
    <source>
        <strain evidence="3">Zn</strain>
    </source>
</reference>
<reference evidence="2 3" key="1">
    <citation type="submission" date="2014-04" db="EMBL/GenBank/DDBJ databases">
        <authorList>
            <consortium name="DOE Joint Genome Institute"/>
            <person name="Kuo A."/>
            <person name="Martino E."/>
            <person name="Perotto S."/>
            <person name="Kohler A."/>
            <person name="Nagy L.G."/>
            <person name="Floudas D."/>
            <person name="Copeland A."/>
            <person name="Barry K.W."/>
            <person name="Cichocki N."/>
            <person name="Veneault-Fourrey C."/>
            <person name="LaButti K."/>
            <person name="Lindquist E.A."/>
            <person name="Lipzen A."/>
            <person name="Lundell T."/>
            <person name="Morin E."/>
            <person name="Murat C."/>
            <person name="Sun H."/>
            <person name="Tunlid A."/>
            <person name="Henrissat B."/>
            <person name="Grigoriev I.V."/>
            <person name="Hibbett D.S."/>
            <person name="Martin F."/>
            <person name="Nordberg H.P."/>
            <person name="Cantor M.N."/>
            <person name="Hua S.X."/>
        </authorList>
    </citation>
    <scope>NUCLEOTIDE SEQUENCE [LARGE SCALE GENOMIC DNA]</scope>
    <source>
        <strain evidence="2 3">Zn</strain>
    </source>
</reference>
<keyword evidence="3" id="KW-1185">Reference proteome</keyword>
<accession>A0A0C3H5U4</accession>
<proteinExistence type="predicted"/>
<dbReference type="InParanoid" id="A0A0C3H5U4"/>
<dbReference type="OrthoDB" id="3800738at2759"/>
<dbReference type="InterPro" id="IPR001810">
    <property type="entry name" value="F-box_dom"/>
</dbReference>
<dbReference type="Pfam" id="PF00646">
    <property type="entry name" value="F-box"/>
    <property type="match status" value="1"/>
</dbReference>
<dbReference type="InterPro" id="IPR036047">
    <property type="entry name" value="F-box-like_dom_sf"/>
</dbReference>
<organism evidence="2 3">
    <name type="scientific">Oidiodendron maius (strain Zn)</name>
    <dbReference type="NCBI Taxonomy" id="913774"/>
    <lineage>
        <taxon>Eukaryota</taxon>
        <taxon>Fungi</taxon>
        <taxon>Dikarya</taxon>
        <taxon>Ascomycota</taxon>
        <taxon>Pezizomycotina</taxon>
        <taxon>Leotiomycetes</taxon>
        <taxon>Leotiomycetes incertae sedis</taxon>
        <taxon>Myxotrichaceae</taxon>
        <taxon>Oidiodendron</taxon>
    </lineage>
</organism>
<gene>
    <name evidence="2" type="ORF">OIDMADRAFT_181935</name>
</gene>
<evidence type="ECO:0000259" key="1">
    <source>
        <dbReference type="PROSITE" id="PS50181"/>
    </source>
</evidence>
<protein>
    <recommendedName>
        <fullName evidence="1">F-box domain-containing protein</fullName>
    </recommendedName>
</protein>